<feature type="transmembrane region" description="Helical" evidence="1">
    <location>
        <begin position="42"/>
        <end position="60"/>
    </location>
</feature>
<name>A0A7D5NZZ2_9EURY</name>
<feature type="transmembrane region" description="Helical" evidence="1">
    <location>
        <begin position="72"/>
        <end position="89"/>
    </location>
</feature>
<dbReference type="AlphaFoldDB" id="A0A7D5NZZ2"/>
<dbReference type="RefSeq" id="WP_179911392.1">
    <property type="nucleotide sequence ID" value="NZ_CP058910.1"/>
</dbReference>
<keyword evidence="1" id="KW-0812">Transmembrane</keyword>
<protein>
    <submittedName>
        <fullName evidence="2">Uncharacterized protein</fullName>
    </submittedName>
</protein>
<evidence type="ECO:0000313" key="2">
    <source>
        <dbReference type="EMBL" id="QLH77466.1"/>
    </source>
</evidence>
<proteinExistence type="predicted"/>
<keyword evidence="3" id="KW-1185">Reference proteome</keyword>
<accession>A0A7D5NZZ2</accession>
<keyword evidence="1" id="KW-1133">Transmembrane helix</keyword>
<evidence type="ECO:0000256" key="1">
    <source>
        <dbReference type="SAM" id="Phobius"/>
    </source>
</evidence>
<reference evidence="2 3" key="1">
    <citation type="submission" date="2020-07" db="EMBL/GenBank/DDBJ databases">
        <title>Halosimplex pelagicum sp. nov. and Halosimplex rubrum sp. nov., isolated from salted brown alga Laminaria, and emended description of the genus Halosimplex.</title>
        <authorList>
            <person name="Cui H."/>
        </authorList>
    </citation>
    <scope>NUCLEOTIDE SEQUENCE [LARGE SCALE GENOMIC DNA]</scope>
    <source>
        <strain evidence="2 3">R27</strain>
    </source>
</reference>
<evidence type="ECO:0000313" key="3">
    <source>
        <dbReference type="Proteomes" id="UP000509667"/>
    </source>
</evidence>
<dbReference type="Proteomes" id="UP000509667">
    <property type="component" value="Chromosome"/>
</dbReference>
<dbReference type="KEGG" id="hrr:HZS55_09230"/>
<keyword evidence="1" id="KW-0472">Membrane</keyword>
<dbReference type="EMBL" id="CP058910">
    <property type="protein sequence ID" value="QLH77466.1"/>
    <property type="molecule type" value="Genomic_DNA"/>
</dbReference>
<sequence>MSLIPSSTDESETERDGPFSTLREIHAATVGLAVGVVVAKTGSYELAGLFAFVALGAKLGSVGRLEDIRREPWYALGLFLLGLVATTLVT</sequence>
<dbReference type="GeneID" id="56078043"/>
<organism evidence="2 3">
    <name type="scientific">Halosimplex rubrum</name>
    <dbReference type="NCBI Taxonomy" id="869889"/>
    <lineage>
        <taxon>Archaea</taxon>
        <taxon>Methanobacteriati</taxon>
        <taxon>Methanobacteriota</taxon>
        <taxon>Stenosarchaea group</taxon>
        <taxon>Halobacteria</taxon>
        <taxon>Halobacteriales</taxon>
        <taxon>Haloarculaceae</taxon>
        <taxon>Halosimplex</taxon>
    </lineage>
</organism>
<gene>
    <name evidence="2" type="ORF">HZS55_09230</name>
</gene>